<evidence type="ECO:0000313" key="1">
    <source>
        <dbReference type="EMBL" id="KAK7832400.1"/>
    </source>
</evidence>
<gene>
    <name evidence="1" type="ORF">U0070_011848</name>
</gene>
<proteinExistence type="predicted"/>
<protein>
    <submittedName>
        <fullName evidence="1">Uncharacterized protein</fullName>
    </submittedName>
</protein>
<dbReference type="EMBL" id="JBBHLL010000010">
    <property type="protein sequence ID" value="KAK7832400.1"/>
    <property type="molecule type" value="Genomic_DNA"/>
</dbReference>
<accession>A0AAW0JZH3</accession>
<dbReference type="AlphaFoldDB" id="A0AAW0JZH3"/>
<organism evidence="1 2">
    <name type="scientific">Myodes glareolus</name>
    <name type="common">Bank vole</name>
    <name type="synonym">Clethrionomys glareolus</name>
    <dbReference type="NCBI Taxonomy" id="447135"/>
    <lineage>
        <taxon>Eukaryota</taxon>
        <taxon>Metazoa</taxon>
        <taxon>Chordata</taxon>
        <taxon>Craniata</taxon>
        <taxon>Vertebrata</taxon>
        <taxon>Euteleostomi</taxon>
        <taxon>Mammalia</taxon>
        <taxon>Eutheria</taxon>
        <taxon>Euarchontoglires</taxon>
        <taxon>Glires</taxon>
        <taxon>Rodentia</taxon>
        <taxon>Myomorpha</taxon>
        <taxon>Muroidea</taxon>
        <taxon>Cricetidae</taxon>
        <taxon>Arvicolinae</taxon>
        <taxon>Myodes</taxon>
    </lineage>
</organism>
<evidence type="ECO:0000313" key="2">
    <source>
        <dbReference type="Proteomes" id="UP001488838"/>
    </source>
</evidence>
<dbReference type="Proteomes" id="UP001488838">
    <property type="component" value="Unassembled WGS sequence"/>
</dbReference>
<sequence>MASDLILIQDSVSEPMTLNLKQTTMRRIIYESNPNTTVGQTALDITTVGSTALVSISMGITDLDRSNMYLCSNYSNLCADFDLGHLANCGLRKMESYMIAIPVSVIPICLKENFQVKLNDKDMATTFNFNRTWGWGGTFLLPETINMEENLCYTTY</sequence>
<name>A0AAW0JZH3_MYOGA</name>
<comment type="caution">
    <text evidence="1">The sequence shown here is derived from an EMBL/GenBank/DDBJ whole genome shotgun (WGS) entry which is preliminary data.</text>
</comment>
<reference evidence="1 2" key="1">
    <citation type="journal article" date="2023" name="bioRxiv">
        <title>Conserved and derived expression patterns and positive selection on dental genes reveal complex evolutionary context of ever-growing rodent molars.</title>
        <authorList>
            <person name="Calamari Z.T."/>
            <person name="Song A."/>
            <person name="Cohen E."/>
            <person name="Akter M."/>
            <person name="Roy R.D."/>
            <person name="Hallikas O."/>
            <person name="Christensen M.M."/>
            <person name="Li P."/>
            <person name="Marangoni P."/>
            <person name="Jernvall J."/>
            <person name="Klein O.D."/>
        </authorList>
    </citation>
    <scope>NUCLEOTIDE SEQUENCE [LARGE SCALE GENOMIC DNA]</scope>
    <source>
        <strain evidence="1">V071</strain>
    </source>
</reference>
<keyword evidence="2" id="KW-1185">Reference proteome</keyword>